<keyword evidence="4" id="KW-0132">Cell division</keyword>
<comment type="subcellular location">
    <subcellularLocation>
        <location evidence="1">Cytoplasm</location>
    </subcellularLocation>
</comment>
<dbReference type="InterPro" id="IPR013763">
    <property type="entry name" value="Cyclin-like_dom"/>
</dbReference>
<evidence type="ECO:0000256" key="3">
    <source>
        <dbReference type="ARBA" id="ARBA00022490"/>
    </source>
</evidence>
<proteinExistence type="inferred from homology"/>
<evidence type="ECO:0000313" key="14">
    <source>
        <dbReference type="Proteomes" id="UP001221898"/>
    </source>
</evidence>
<keyword evidence="3" id="KW-0963">Cytoplasm</keyword>
<accession>A0AAD7X155</accession>
<evidence type="ECO:0000256" key="8">
    <source>
        <dbReference type="ARBA" id="ARBA00058130"/>
    </source>
</evidence>
<feature type="compositionally biased region" description="Acidic residues" evidence="11">
    <location>
        <begin position="311"/>
        <end position="325"/>
    </location>
</feature>
<evidence type="ECO:0000256" key="5">
    <source>
        <dbReference type="ARBA" id="ARBA00022776"/>
    </source>
</evidence>
<dbReference type="SUPFAM" id="SSF47954">
    <property type="entry name" value="Cyclin-like"/>
    <property type="match status" value="1"/>
</dbReference>
<keyword evidence="5" id="KW-0498">Mitosis</keyword>
<evidence type="ECO:0000256" key="7">
    <source>
        <dbReference type="ARBA" id="ARBA00023306"/>
    </source>
</evidence>
<comment type="function">
    <text evidence="8">May play a role in growth regulation and in negative regulation of cell cycle progression.</text>
</comment>
<evidence type="ECO:0000313" key="13">
    <source>
        <dbReference type="EMBL" id="KAJ8415589.1"/>
    </source>
</evidence>
<dbReference type="InterPro" id="IPR039361">
    <property type="entry name" value="Cyclin"/>
</dbReference>
<keyword evidence="6 10" id="KW-0195">Cyclin</keyword>
<dbReference type="EMBL" id="JAINUG010000009">
    <property type="protein sequence ID" value="KAJ8415589.1"/>
    <property type="molecule type" value="Genomic_DNA"/>
</dbReference>
<dbReference type="Gene3D" id="1.10.472.10">
    <property type="entry name" value="Cyclin-like"/>
    <property type="match status" value="2"/>
</dbReference>
<organism evidence="13 14">
    <name type="scientific">Aldrovandia affinis</name>
    <dbReference type="NCBI Taxonomy" id="143900"/>
    <lineage>
        <taxon>Eukaryota</taxon>
        <taxon>Metazoa</taxon>
        <taxon>Chordata</taxon>
        <taxon>Craniata</taxon>
        <taxon>Vertebrata</taxon>
        <taxon>Euteleostomi</taxon>
        <taxon>Actinopterygii</taxon>
        <taxon>Neopterygii</taxon>
        <taxon>Teleostei</taxon>
        <taxon>Notacanthiformes</taxon>
        <taxon>Halosauridae</taxon>
        <taxon>Aldrovandia</taxon>
    </lineage>
</organism>
<dbReference type="PANTHER" id="PTHR10177">
    <property type="entry name" value="CYCLINS"/>
    <property type="match status" value="1"/>
</dbReference>
<evidence type="ECO:0000256" key="1">
    <source>
        <dbReference type="ARBA" id="ARBA00004496"/>
    </source>
</evidence>
<dbReference type="SMART" id="SM00385">
    <property type="entry name" value="CYCLIN"/>
    <property type="match status" value="1"/>
</dbReference>
<feature type="domain" description="Cyclin-like" evidence="12">
    <location>
        <begin position="74"/>
        <end position="160"/>
    </location>
</feature>
<protein>
    <recommendedName>
        <fullName evidence="9">Cyclin-G2</fullName>
    </recommendedName>
</protein>
<keyword evidence="14" id="KW-1185">Reference proteome</keyword>
<dbReference type="InterPro" id="IPR006671">
    <property type="entry name" value="Cyclin_N"/>
</dbReference>
<dbReference type="InterPro" id="IPR036915">
    <property type="entry name" value="Cyclin-like_sf"/>
</dbReference>
<dbReference type="FunFam" id="1.10.472.10:FF:000056">
    <property type="entry name" value="Cyclin G2"/>
    <property type="match status" value="1"/>
</dbReference>
<dbReference type="FunFam" id="1.10.472.10:FF:000006">
    <property type="entry name" value="Cyclin I"/>
    <property type="match status" value="1"/>
</dbReference>
<dbReference type="Pfam" id="PF00134">
    <property type="entry name" value="Cyclin_N"/>
    <property type="match status" value="1"/>
</dbReference>
<feature type="compositionally biased region" description="Basic residues" evidence="11">
    <location>
        <begin position="347"/>
        <end position="358"/>
    </location>
</feature>
<evidence type="ECO:0000256" key="10">
    <source>
        <dbReference type="RuleBase" id="RU000383"/>
    </source>
</evidence>
<keyword evidence="7" id="KW-0131">Cell cycle</keyword>
<evidence type="ECO:0000259" key="12">
    <source>
        <dbReference type="SMART" id="SM00385"/>
    </source>
</evidence>
<evidence type="ECO:0000256" key="4">
    <source>
        <dbReference type="ARBA" id="ARBA00022618"/>
    </source>
</evidence>
<dbReference type="GO" id="GO:0005737">
    <property type="term" value="C:cytoplasm"/>
    <property type="evidence" value="ECO:0007669"/>
    <property type="project" value="UniProtKB-SubCell"/>
</dbReference>
<sequence>MQVFSGEHFFSEGKMKGFQNEEQDKEGFRLMKELKANLQKEGNYLPRETGLNLIESTLENNNRISAKCRDAKVEDLWSLTSFFGYSTQTFVQAVNLLDRFLAMMKVQPKHLPCIGVSCLHIAAKVVEGECNVSPTQELIRISQCKFTVSDLSRMEKIISEKLNFQFSAVTALTFLHLYHAVALSNTSERKDILNLDKLEAQLKACLCRLVFSKAKPSVLALSLLTQEIEALQSVEMLQISECIQRHLKIVDSELLHWREMVAKCMTDYLSPECSKPNNKKLVWILSRRTAQNLHSSYCSIPELPTIPEVAWDESESEDSGEDMSCGEESLSSSPGSDAEGPFFPSHFRYHGRRGLSSS</sequence>
<dbReference type="AlphaFoldDB" id="A0AAD7X155"/>
<comment type="similarity">
    <text evidence="2">Belongs to the cyclin family. Cyclin G subfamily.</text>
</comment>
<name>A0AAD7X155_9TELE</name>
<reference evidence="13" key="1">
    <citation type="journal article" date="2023" name="Science">
        <title>Genome structures resolve the early diversification of teleost fishes.</title>
        <authorList>
            <person name="Parey E."/>
            <person name="Louis A."/>
            <person name="Montfort J."/>
            <person name="Bouchez O."/>
            <person name="Roques C."/>
            <person name="Iampietro C."/>
            <person name="Lluch J."/>
            <person name="Castinel A."/>
            <person name="Donnadieu C."/>
            <person name="Desvignes T."/>
            <person name="Floi Bucao C."/>
            <person name="Jouanno E."/>
            <person name="Wen M."/>
            <person name="Mejri S."/>
            <person name="Dirks R."/>
            <person name="Jansen H."/>
            <person name="Henkel C."/>
            <person name="Chen W.J."/>
            <person name="Zahm M."/>
            <person name="Cabau C."/>
            <person name="Klopp C."/>
            <person name="Thompson A.W."/>
            <person name="Robinson-Rechavi M."/>
            <person name="Braasch I."/>
            <person name="Lecointre G."/>
            <person name="Bobe J."/>
            <person name="Postlethwait J.H."/>
            <person name="Berthelot C."/>
            <person name="Roest Crollius H."/>
            <person name="Guiguen Y."/>
        </authorList>
    </citation>
    <scope>NUCLEOTIDE SEQUENCE</scope>
    <source>
        <strain evidence="13">NC1722</strain>
    </source>
</reference>
<dbReference type="GO" id="GO:0051301">
    <property type="term" value="P:cell division"/>
    <property type="evidence" value="ECO:0007669"/>
    <property type="project" value="UniProtKB-KW"/>
</dbReference>
<evidence type="ECO:0000256" key="2">
    <source>
        <dbReference type="ARBA" id="ARBA00010389"/>
    </source>
</evidence>
<evidence type="ECO:0000256" key="9">
    <source>
        <dbReference type="ARBA" id="ARBA00073878"/>
    </source>
</evidence>
<feature type="region of interest" description="Disordered" evidence="11">
    <location>
        <begin position="311"/>
        <end position="358"/>
    </location>
</feature>
<dbReference type="Proteomes" id="UP001221898">
    <property type="component" value="Unassembled WGS sequence"/>
</dbReference>
<evidence type="ECO:0000256" key="11">
    <source>
        <dbReference type="SAM" id="MobiDB-lite"/>
    </source>
</evidence>
<comment type="caution">
    <text evidence="13">The sequence shown here is derived from an EMBL/GenBank/DDBJ whole genome shotgun (WGS) entry which is preliminary data.</text>
</comment>
<evidence type="ECO:0000256" key="6">
    <source>
        <dbReference type="ARBA" id="ARBA00023127"/>
    </source>
</evidence>
<gene>
    <name evidence="13" type="ORF">AAFF_G00425690</name>
</gene>